<dbReference type="Proteomes" id="UP001055439">
    <property type="component" value="Chromosome 6"/>
</dbReference>
<evidence type="ECO:0000313" key="1">
    <source>
        <dbReference type="EMBL" id="URE11557.1"/>
    </source>
</evidence>
<proteinExistence type="predicted"/>
<protein>
    <submittedName>
        <fullName evidence="1">Uncharacterized protein</fullName>
    </submittedName>
</protein>
<name>A0A9E7KBG0_9LILI</name>
<reference evidence="1" key="1">
    <citation type="submission" date="2022-05" db="EMBL/GenBank/DDBJ databases">
        <title>The Musa troglodytarum L. genome provides insights into the mechanism of non-climacteric behaviour and enrichment of carotenoids.</title>
        <authorList>
            <person name="Wang J."/>
        </authorList>
    </citation>
    <scope>NUCLEOTIDE SEQUENCE</scope>
    <source>
        <tissue evidence="1">Leaf</tissue>
    </source>
</reference>
<accession>A0A9E7KBG0</accession>
<gene>
    <name evidence="1" type="ORF">MUK42_33785</name>
</gene>
<dbReference type="EMBL" id="CP097508">
    <property type="protein sequence ID" value="URE11557.1"/>
    <property type="molecule type" value="Genomic_DNA"/>
</dbReference>
<dbReference type="AlphaFoldDB" id="A0A9E7KBG0"/>
<evidence type="ECO:0000313" key="2">
    <source>
        <dbReference type="Proteomes" id="UP001055439"/>
    </source>
</evidence>
<organism evidence="1 2">
    <name type="scientific">Musa troglodytarum</name>
    <name type="common">fe'i banana</name>
    <dbReference type="NCBI Taxonomy" id="320322"/>
    <lineage>
        <taxon>Eukaryota</taxon>
        <taxon>Viridiplantae</taxon>
        <taxon>Streptophyta</taxon>
        <taxon>Embryophyta</taxon>
        <taxon>Tracheophyta</taxon>
        <taxon>Spermatophyta</taxon>
        <taxon>Magnoliopsida</taxon>
        <taxon>Liliopsida</taxon>
        <taxon>Zingiberales</taxon>
        <taxon>Musaceae</taxon>
        <taxon>Musa</taxon>
    </lineage>
</organism>
<keyword evidence="2" id="KW-1185">Reference proteome</keyword>
<sequence length="75" mass="7789">MRALATQIRFIETIEASIGSLTTSKDGEAIACTPSSSIAREEGGGWSTSSSALPCARVAMEAYSDGTYGLKEGIK</sequence>